<feature type="chain" id="PRO_5040148824" description="Alpha/beta-hydrolase" evidence="1">
    <location>
        <begin position="19"/>
        <end position="349"/>
    </location>
</feature>
<accession>A0A9P6W2D4</accession>
<dbReference type="Gene3D" id="3.40.50.1820">
    <property type="entry name" value="alpha/beta hydrolase"/>
    <property type="match status" value="1"/>
</dbReference>
<dbReference type="AlphaFoldDB" id="A0A9P6W2D4"/>
<dbReference type="InterPro" id="IPR029058">
    <property type="entry name" value="AB_hydrolase_fold"/>
</dbReference>
<proteinExistence type="predicted"/>
<dbReference type="Proteomes" id="UP000777482">
    <property type="component" value="Unassembled WGS sequence"/>
</dbReference>
<dbReference type="PANTHER" id="PTHR37574">
    <property type="entry name" value="LIPASE B"/>
    <property type="match status" value="1"/>
</dbReference>
<evidence type="ECO:0008006" key="4">
    <source>
        <dbReference type="Google" id="ProtNLM"/>
    </source>
</evidence>
<comment type="caution">
    <text evidence="2">The sequence shown here is derived from an EMBL/GenBank/DDBJ whole genome shotgun (WGS) entry which is preliminary data.</text>
</comment>
<evidence type="ECO:0000313" key="3">
    <source>
        <dbReference type="Proteomes" id="UP000777482"/>
    </source>
</evidence>
<keyword evidence="3" id="KW-1185">Reference proteome</keyword>
<evidence type="ECO:0000313" key="2">
    <source>
        <dbReference type="EMBL" id="KAG0660337.1"/>
    </source>
</evidence>
<evidence type="ECO:0000256" key="1">
    <source>
        <dbReference type="SAM" id="SignalP"/>
    </source>
</evidence>
<reference evidence="2 3" key="1">
    <citation type="submission" date="2020-11" db="EMBL/GenBank/DDBJ databases">
        <title>Kefir isolates.</title>
        <authorList>
            <person name="Marcisauskas S."/>
            <person name="Kim Y."/>
            <person name="Blasche S."/>
        </authorList>
    </citation>
    <scope>NUCLEOTIDE SEQUENCE [LARGE SCALE GENOMIC DNA]</scope>
    <source>
        <strain evidence="2 3">KR</strain>
    </source>
</reference>
<keyword evidence="1" id="KW-0732">Signal</keyword>
<gene>
    <name evidence="2" type="ORF">C6P46_004637</name>
</gene>
<sequence>MALLSWLNVVCLATTALAAAVPRTDLVARQSLCPNDAGNAGTFSQSCATYTTAVTCPFGIQGKAGGIVLLVHGTSGSRTWANGPYVQLLPNAGPGFDVCWVALPNAGLGDAQATAEYVAYNIKSLAAKSKTGKVGLVSHSQGGLNVQWALDFWPAYRSLVSAFVAIAPDFHGTGEGGLACLAENITLGGCQSSIIQQTIGSHFLGALLTKGNQALVPTTSIFTTYDEVIQPEINPVTSQLNGATNVRVQDYCGAGYLVEHTQIPYASYPYYLAVNALTNRARANPAAVPSSLCAWVQSGALLTQFRNGIGLLAEDLTAVYTTAVAMRTKTEPLLRPYVCARGDATSYCG</sequence>
<dbReference type="SUPFAM" id="SSF53474">
    <property type="entry name" value="alpha/beta-Hydrolases"/>
    <property type="match status" value="1"/>
</dbReference>
<dbReference type="PANTHER" id="PTHR37574:SF1">
    <property type="entry name" value="LIPASE B"/>
    <property type="match status" value="1"/>
</dbReference>
<dbReference type="InterPro" id="IPR053228">
    <property type="entry name" value="Stereospecific_Lipase"/>
</dbReference>
<dbReference type="EMBL" id="PUHQ01000045">
    <property type="protein sequence ID" value="KAG0660337.1"/>
    <property type="molecule type" value="Genomic_DNA"/>
</dbReference>
<dbReference type="OrthoDB" id="4605274at2759"/>
<feature type="signal peptide" evidence="1">
    <location>
        <begin position="1"/>
        <end position="18"/>
    </location>
</feature>
<protein>
    <recommendedName>
        <fullName evidence="4">Alpha/beta-hydrolase</fullName>
    </recommendedName>
</protein>
<name>A0A9P6W2D4_RHOMI</name>
<organism evidence="2 3">
    <name type="scientific">Rhodotorula mucilaginosa</name>
    <name type="common">Yeast</name>
    <name type="synonym">Rhodotorula rubra</name>
    <dbReference type="NCBI Taxonomy" id="5537"/>
    <lineage>
        <taxon>Eukaryota</taxon>
        <taxon>Fungi</taxon>
        <taxon>Dikarya</taxon>
        <taxon>Basidiomycota</taxon>
        <taxon>Pucciniomycotina</taxon>
        <taxon>Microbotryomycetes</taxon>
        <taxon>Sporidiobolales</taxon>
        <taxon>Sporidiobolaceae</taxon>
        <taxon>Rhodotorula</taxon>
    </lineage>
</organism>